<protein>
    <submittedName>
        <fullName evidence="5">Histidine triad nucleotide-binding protein</fullName>
    </submittedName>
</protein>
<dbReference type="PRINTS" id="PR00332">
    <property type="entry name" value="HISTRIAD"/>
</dbReference>
<name>A0A918N8M0_9ACTN</name>
<feature type="active site" description="Tele-AMP-histidine intermediate" evidence="1">
    <location>
        <position position="104"/>
    </location>
</feature>
<dbReference type="RefSeq" id="WP_190188091.1">
    <property type="nucleotide sequence ID" value="NZ_BMVU01000001.1"/>
</dbReference>
<reference evidence="5" key="2">
    <citation type="submission" date="2020-09" db="EMBL/GenBank/DDBJ databases">
        <authorList>
            <person name="Sun Q."/>
            <person name="Ohkuma M."/>
        </authorList>
    </citation>
    <scope>NUCLEOTIDE SEQUENCE</scope>
    <source>
        <strain evidence="5">JCM 4790</strain>
    </source>
</reference>
<evidence type="ECO:0000256" key="3">
    <source>
        <dbReference type="PROSITE-ProRule" id="PRU00464"/>
    </source>
</evidence>
<dbReference type="Gene3D" id="3.30.428.10">
    <property type="entry name" value="HIT-like"/>
    <property type="match status" value="1"/>
</dbReference>
<dbReference type="InterPro" id="IPR036265">
    <property type="entry name" value="HIT-like_sf"/>
</dbReference>
<dbReference type="SUPFAM" id="SSF54197">
    <property type="entry name" value="HIT-like"/>
    <property type="match status" value="1"/>
</dbReference>
<dbReference type="Pfam" id="PF01230">
    <property type="entry name" value="HIT"/>
    <property type="match status" value="1"/>
</dbReference>
<dbReference type="AlphaFoldDB" id="A0A918N8M0"/>
<feature type="short sequence motif" description="Histidine triad motif" evidence="2 3">
    <location>
        <begin position="102"/>
        <end position="106"/>
    </location>
</feature>
<comment type="caution">
    <text evidence="5">The sequence shown here is derived from an EMBL/GenBank/DDBJ whole genome shotgun (WGS) entry which is preliminary data.</text>
</comment>
<organism evidence="5 6">
    <name type="scientific">Streptomyces minutiscleroticus</name>
    <dbReference type="NCBI Taxonomy" id="68238"/>
    <lineage>
        <taxon>Bacteria</taxon>
        <taxon>Bacillati</taxon>
        <taxon>Actinomycetota</taxon>
        <taxon>Actinomycetes</taxon>
        <taxon>Kitasatosporales</taxon>
        <taxon>Streptomycetaceae</taxon>
        <taxon>Streptomyces</taxon>
    </lineage>
</organism>
<dbReference type="EMBL" id="BMVU01000001">
    <property type="protein sequence ID" value="GGX51390.1"/>
    <property type="molecule type" value="Genomic_DNA"/>
</dbReference>
<proteinExistence type="predicted"/>
<dbReference type="Proteomes" id="UP000619244">
    <property type="component" value="Unassembled WGS sequence"/>
</dbReference>
<dbReference type="PROSITE" id="PS51084">
    <property type="entry name" value="HIT_2"/>
    <property type="match status" value="1"/>
</dbReference>
<dbReference type="InterPro" id="IPR011146">
    <property type="entry name" value="HIT-like"/>
</dbReference>
<evidence type="ECO:0000256" key="1">
    <source>
        <dbReference type="PIRSR" id="PIRSR601310-1"/>
    </source>
</evidence>
<dbReference type="PANTHER" id="PTHR23089">
    <property type="entry name" value="HISTIDINE TRIAD HIT PROTEIN"/>
    <property type="match status" value="1"/>
</dbReference>
<evidence type="ECO:0000313" key="5">
    <source>
        <dbReference type="EMBL" id="GGX51390.1"/>
    </source>
</evidence>
<evidence type="ECO:0000259" key="4">
    <source>
        <dbReference type="PROSITE" id="PS51084"/>
    </source>
</evidence>
<dbReference type="InterPro" id="IPR001310">
    <property type="entry name" value="Histidine_triad_HIT"/>
</dbReference>
<evidence type="ECO:0000313" key="6">
    <source>
        <dbReference type="Proteomes" id="UP000619244"/>
    </source>
</evidence>
<keyword evidence="6" id="KW-1185">Reference proteome</keyword>
<gene>
    <name evidence="5" type="ORF">GCM10010358_01230</name>
</gene>
<sequence length="118" mass="12342">MSGEAQADCLFCRIVEGSVPATVVRESETTLAFRDINPQAPTHVLVIPKAHHPDAASLAAADPALTADVLRTAGEVAADEKLGDGYRIVLNTGKDAGQTVFHVHAHVLGGRGLQWPPG</sequence>
<feature type="domain" description="HIT" evidence="4">
    <location>
        <begin position="10"/>
        <end position="118"/>
    </location>
</feature>
<reference evidence="5" key="1">
    <citation type="journal article" date="2014" name="Int. J. Syst. Evol. Microbiol.">
        <title>Complete genome sequence of Corynebacterium casei LMG S-19264T (=DSM 44701T), isolated from a smear-ripened cheese.</title>
        <authorList>
            <consortium name="US DOE Joint Genome Institute (JGI-PGF)"/>
            <person name="Walter F."/>
            <person name="Albersmeier A."/>
            <person name="Kalinowski J."/>
            <person name="Ruckert C."/>
        </authorList>
    </citation>
    <scope>NUCLEOTIDE SEQUENCE</scope>
    <source>
        <strain evidence="5">JCM 4790</strain>
    </source>
</reference>
<evidence type="ECO:0000256" key="2">
    <source>
        <dbReference type="PIRSR" id="PIRSR601310-3"/>
    </source>
</evidence>
<dbReference type="CDD" id="cd01276">
    <property type="entry name" value="PKCI_related"/>
    <property type="match status" value="1"/>
</dbReference>
<dbReference type="GO" id="GO:0003824">
    <property type="term" value="F:catalytic activity"/>
    <property type="evidence" value="ECO:0007669"/>
    <property type="project" value="InterPro"/>
</dbReference>
<accession>A0A918N8M0</accession>